<dbReference type="PANTHER" id="PTHR11669">
    <property type="entry name" value="REPLICATION FACTOR C / DNA POLYMERASE III GAMMA-TAU SUBUNIT"/>
    <property type="match status" value="1"/>
</dbReference>
<comment type="catalytic activity">
    <reaction evidence="8 9">
        <text>DNA(n) + a 2'-deoxyribonucleoside 5'-triphosphate = DNA(n+1) + diphosphate</text>
        <dbReference type="Rhea" id="RHEA:22508"/>
        <dbReference type="Rhea" id="RHEA-COMP:17339"/>
        <dbReference type="Rhea" id="RHEA-COMP:17340"/>
        <dbReference type="ChEBI" id="CHEBI:33019"/>
        <dbReference type="ChEBI" id="CHEBI:61560"/>
        <dbReference type="ChEBI" id="CHEBI:173112"/>
        <dbReference type="EC" id="2.7.7.7"/>
    </reaction>
</comment>
<dbReference type="GO" id="GO:0005524">
    <property type="term" value="F:ATP binding"/>
    <property type="evidence" value="ECO:0007669"/>
    <property type="project" value="UniProtKB-KW"/>
</dbReference>
<evidence type="ECO:0000256" key="10">
    <source>
        <dbReference type="SAM" id="MobiDB-lite"/>
    </source>
</evidence>
<dbReference type="PANTHER" id="PTHR11669:SF0">
    <property type="entry name" value="PROTEIN STICHEL-LIKE 2"/>
    <property type="match status" value="1"/>
</dbReference>
<dbReference type="CDD" id="cd18137">
    <property type="entry name" value="HLD_clamp_pol_III_gamma_tau"/>
    <property type="match status" value="1"/>
</dbReference>
<dbReference type="AlphaFoldDB" id="H2CAW5"/>
<keyword evidence="4 9" id="KW-0547">Nucleotide-binding</keyword>
<sequence>MSDIHQVLARKYRPQLFSEVVEQHTAVHALENAIRENRVGSAYLFFGPRGVGKTTIARILAKRINCENPKDAEPCDACESCLSIQKGYSMDVIEIDAASNRKIDDIRDLREKVKFRPIRGTKKVYIIDEVHMLTTEAFNALLKTLEEPPDHVVFVLATTELNKIPETILSRCQVFTFRKVPVTRLTRHLAEICRRENIAAEEDALFLIARKGDGSVRDSLSFLEQAVSFCDRNITSERIRELTGSFTIETFLQITSSLLDPAVGPDALIRPVVQIFDEGGDLERFVWEYMDFLRTALYIRRGVADSDFLGLSGHDVIRIQEGMKDVPPARLQQLFDDMFDLKGRAHQMRIRNSYEARILIEMTLLRVHEKMHRPSLDDVIQQLNHLSRVLEGEDVSEDRIFAERPKQEPSAPRSVPQPSSVSNAGPAAVQPPISSPISPPKPQEEPVAAPNESERKVFGDAGTKDFSIENELQKRVLGTLVEPDSLPDLKGSK</sequence>
<dbReference type="SUPFAM" id="SSF52540">
    <property type="entry name" value="P-loop containing nucleoside triphosphate hydrolases"/>
    <property type="match status" value="1"/>
</dbReference>
<evidence type="ECO:0000313" key="12">
    <source>
        <dbReference type="EMBL" id="EHQ08493.1"/>
    </source>
</evidence>
<protein>
    <recommendedName>
        <fullName evidence="9">DNA polymerase III subunit gamma/tau</fullName>
        <ecNumber evidence="9">2.7.7.7</ecNumber>
    </recommendedName>
</protein>
<evidence type="ECO:0000256" key="5">
    <source>
        <dbReference type="ARBA" id="ARBA00022833"/>
    </source>
</evidence>
<gene>
    <name evidence="9" type="primary">dnaX</name>
    <name evidence="12" type="ORF">Lepil_3840</name>
</gene>
<dbReference type="NCBIfam" id="NF004046">
    <property type="entry name" value="PRK05563.1"/>
    <property type="match status" value="1"/>
</dbReference>
<keyword evidence="3" id="KW-0479">Metal-binding</keyword>
<dbReference type="InterPro" id="IPR045085">
    <property type="entry name" value="HLD_clamp_pol_III_gamma_tau"/>
</dbReference>
<evidence type="ECO:0000256" key="1">
    <source>
        <dbReference type="ARBA" id="ARBA00006360"/>
    </source>
</evidence>
<feature type="region of interest" description="Disordered" evidence="10">
    <location>
        <begin position="403"/>
        <end position="469"/>
    </location>
</feature>
<keyword evidence="13" id="KW-1185">Reference proteome</keyword>
<dbReference type="STRING" id="183.GCA_002009735_02212"/>
<keyword evidence="2 9" id="KW-0235">DNA replication</keyword>
<dbReference type="Gene3D" id="3.40.50.300">
    <property type="entry name" value="P-loop containing nucleotide triphosphate hydrolases"/>
    <property type="match status" value="1"/>
</dbReference>
<keyword evidence="5" id="KW-0862">Zinc</keyword>
<dbReference type="Gene3D" id="1.10.8.60">
    <property type="match status" value="1"/>
</dbReference>
<dbReference type="FunFam" id="3.40.50.300:FF:000014">
    <property type="entry name" value="DNA polymerase III subunit gamma/tau"/>
    <property type="match status" value="1"/>
</dbReference>
<reference evidence="12 13" key="1">
    <citation type="submission" date="2011-10" db="EMBL/GenBank/DDBJ databases">
        <title>The Improved High-Quality Draft genome of Leptonema illini DSM 21528.</title>
        <authorList>
            <consortium name="US DOE Joint Genome Institute (JGI-PGF)"/>
            <person name="Lucas S."/>
            <person name="Copeland A."/>
            <person name="Lapidus A."/>
            <person name="Glavina del Rio T."/>
            <person name="Dalin E."/>
            <person name="Tice H."/>
            <person name="Bruce D."/>
            <person name="Goodwin L."/>
            <person name="Pitluck S."/>
            <person name="Peters L."/>
            <person name="Mikhailova N."/>
            <person name="Held B."/>
            <person name="Kyrpides N."/>
            <person name="Mavromatis K."/>
            <person name="Ivanova N."/>
            <person name="Markowitz V."/>
            <person name="Cheng J.-F."/>
            <person name="Hugenholtz P."/>
            <person name="Woyke T."/>
            <person name="Wu D."/>
            <person name="Gronow S."/>
            <person name="Wellnitz S."/>
            <person name="Brambilla E.-M."/>
            <person name="Klenk H.-P."/>
            <person name="Eisen J.A."/>
        </authorList>
    </citation>
    <scope>NUCLEOTIDE SEQUENCE [LARGE SCALE GENOMIC DNA]</scope>
    <source>
        <strain evidence="12 13">DSM 21528</strain>
    </source>
</reference>
<evidence type="ECO:0000259" key="11">
    <source>
        <dbReference type="SMART" id="SM00382"/>
    </source>
</evidence>
<proteinExistence type="inferred from homology"/>
<evidence type="ECO:0000256" key="7">
    <source>
        <dbReference type="ARBA" id="ARBA00022932"/>
    </source>
</evidence>
<evidence type="ECO:0000256" key="6">
    <source>
        <dbReference type="ARBA" id="ARBA00022840"/>
    </source>
</evidence>
<dbReference type="PRINTS" id="PR00300">
    <property type="entry name" value="CLPPROTEASEA"/>
</dbReference>
<organism evidence="12 13">
    <name type="scientific">Leptonema illini DSM 21528</name>
    <dbReference type="NCBI Taxonomy" id="929563"/>
    <lineage>
        <taxon>Bacteria</taxon>
        <taxon>Pseudomonadati</taxon>
        <taxon>Spirochaetota</taxon>
        <taxon>Spirochaetia</taxon>
        <taxon>Leptospirales</taxon>
        <taxon>Leptospiraceae</taxon>
        <taxon>Leptonema</taxon>
    </lineage>
</organism>
<accession>H2CAW5</accession>
<evidence type="ECO:0000313" key="13">
    <source>
        <dbReference type="Proteomes" id="UP000005737"/>
    </source>
</evidence>
<dbReference type="InterPro" id="IPR012763">
    <property type="entry name" value="DNA_pol_III_sug/sutau_N"/>
</dbReference>
<dbReference type="EC" id="2.7.7.7" evidence="9"/>
<dbReference type="NCBIfam" id="TIGR02397">
    <property type="entry name" value="dnaX_nterm"/>
    <property type="match status" value="1"/>
</dbReference>
<dbReference type="GO" id="GO:0006261">
    <property type="term" value="P:DNA-templated DNA replication"/>
    <property type="evidence" value="ECO:0007669"/>
    <property type="project" value="TreeGrafter"/>
</dbReference>
<dbReference type="InterPro" id="IPR022754">
    <property type="entry name" value="DNA_pol_III_gamma-3"/>
</dbReference>
<name>H2CAW5_9LEPT</name>
<dbReference type="GO" id="GO:0003887">
    <property type="term" value="F:DNA-directed DNA polymerase activity"/>
    <property type="evidence" value="ECO:0007669"/>
    <property type="project" value="UniProtKB-KW"/>
</dbReference>
<dbReference type="GO" id="GO:0046872">
    <property type="term" value="F:metal ion binding"/>
    <property type="evidence" value="ECO:0007669"/>
    <property type="project" value="UniProtKB-KW"/>
</dbReference>
<dbReference type="Pfam" id="PF13177">
    <property type="entry name" value="DNA_pol3_delta2"/>
    <property type="match status" value="1"/>
</dbReference>
<dbReference type="HOGENOM" id="CLU_006229_0_1_12"/>
<dbReference type="InterPro" id="IPR001270">
    <property type="entry name" value="ClpA/B"/>
</dbReference>
<dbReference type="InterPro" id="IPR027417">
    <property type="entry name" value="P-loop_NTPase"/>
</dbReference>
<evidence type="ECO:0000256" key="9">
    <source>
        <dbReference type="RuleBase" id="RU364063"/>
    </source>
</evidence>
<dbReference type="EMBL" id="JH597773">
    <property type="protein sequence ID" value="EHQ08493.1"/>
    <property type="molecule type" value="Genomic_DNA"/>
</dbReference>
<keyword evidence="9 12" id="KW-0548">Nucleotidyltransferase</keyword>
<dbReference type="Pfam" id="PF12169">
    <property type="entry name" value="DNA_pol3_gamma3"/>
    <property type="match status" value="1"/>
</dbReference>
<evidence type="ECO:0000256" key="2">
    <source>
        <dbReference type="ARBA" id="ARBA00022705"/>
    </source>
</evidence>
<dbReference type="InterPro" id="IPR050238">
    <property type="entry name" value="DNA_Rep/Repair_Clamp_Loader"/>
</dbReference>
<dbReference type="GO" id="GO:0009360">
    <property type="term" value="C:DNA polymerase III complex"/>
    <property type="evidence" value="ECO:0007669"/>
    <property type="project" value="InterPro"/>
</dbReference>
<dbReference type="InterPro" id="IPR003593">
    <property type="entry name" value="AAA+_ATPase"/>
</dbReference>
<comment type="subunit">
    <text evidence="9">DNA polymerase III contains a core (composed of alpha, epsilon and theta chains) that associates with a tau subunit. This core dimerizes to form the POLIII' complex. PolIII' associates with the gamma complex (composed of gamma, delta, delta', psi and chi chains) and with the beta chain to form the complete DNA polymerase III complex.</text>
</comment>
<comment type="similarity">
    <text evidence="1 9">Belongs to the DnaX/STICHEL family.</text>
</comment>
<dbReference type="SMART" id="SM00382">
    <property type="entry name" value="AAA"/>
    <property type="match status" value="1"/>
</dbReference>
<comment type="function">
    <text evidence="9">DNA polymerase III is a complex, multichain enzyme responsible for most of the replicative synthesis in bacteria. This DNA polymerase also exhibits 3' to 5' exonuclease activity.</text>
</comment>
<evidence type="ECO:0000256" key="3">
    <source>
        <dbReference type="ARBA" id="ARBA00022723"/>
    </source>
</evidence>
<feature type="domain" description="AAA+ ATPase" evidence="11">
    <location>
        <begin position="39"/>
        <end position="181"/>
    </location>
</feature>
<evidence type="ECO:0000256" key="8">
    <source>
        <dbReference type="ARBA" id="ARBA00049244"/>
    </source>
</evidence>
<dbReference type="Pfam" id="PF22608">
    <property type="entry name" value="DNAX_ATPase_lid"/>
    <property type="match status" value="1"/>
</dbReference>
<feature type="compositionally biased region" description="Basic and acidic residues" evidence="10">
    <location>
        <begin position="452"/>
        <end position="469"/>
    </location>
</feature>
<dbReference type="Proteomes" id="UP000005737">
    <property type="component" value="Unassembled WGS sequence"/>
</dbReference>
<dbReference type="RefSeq" id="WP_002775217.1">
    <property type="nucleotide sequence ID" value="NZ_JH597773.1"/>
</dbReference>
<keyword evidence="9 12" id="KW-0808">Transferase</keyword>
<evidence type="ECO:0000256" key="4">
    <source>
        <dbReference type="ARBA" id="ARBA00022741"/>
    </source>
</evidence>
<dbReference type="FunFam" id="1.10.8.60:FF:000013">
    <property type="entry name" value="DNA polymerase III subunit gamma/tau"/>
    <property type="match status" value="1"/>
</dbReference>
<keyword evidence="7 9" id="KW-0239">DNA-directed DNA polymerase</keyword>
<keyword evidence="6 9" id="KW-0067">ATP-binding</keyword>
<dbReference type="CDD" id="cd00009">
    <property type="entry name" value="AAA"/>
    <property type="match status" value="1"/>
</dbReference>